<name>A0ABQ6IKE8_9MICO</name>
<gene>
    <name evidence="1" type="ORF">GCM10025876_41150</name>
</gene>
<dbReference type="Proteomes" id="UP001157125">
    <property type="component" value="Unassembled WGS sequence"/>
</dbReference>
<dbReference type="EMBL" id="BSUN01000003">
    <property type="protein sequence ID" value="GMA37911.1"/>
    <property type="molecule type" value="Genomic_DNA"/>
</dbReference>
<dbReference type="Pfam" id="PF13604">
    <property type="entry name" value="AAA_30"/>
    <property type="match status" value="1"/>
</dbReference>
<comment type="caution">
    <text evidence="1">The sequence shown here is derived from an EMBL/GenBank/DDBJ whole genome shotgun (WGS) entry which is preliminary data.</text>
</comment>
<keyword evidence="2" id="KW-1185">Reference proteome</keyword>
<dbReference type="Gene3D" id="2.30.30.940">
    <property type="match status" value="1"/>
</dbReference>
<dbReference type="Gene3D" id="3.40.50.300">
    <property type="entry name" value="P-loop containing nucleotide triphosphate hydrolases"/>
    <property type="match status" value="2"/>
</dbReference>
<sequence length="291" mass="31192">MRAETVAKFVDAYTRGRIPEALRLDASTVVLIDEAGMTDSADIDAVITHAREAGASVRLIGDPAQLDAVTGAGSLRLFDRAVGAVHMDQIWRFHSAEEADATMCLRSGSTSAADFYIDNGRLHTGTVDSVTESMVEAWKADLSRGDTSVMIAATRDQVTTLARAAQAWRISTGAVKMTTTSLADGSVVGIGDLVVTRRNDRENTYGRGDFVRNGDTWTVTAVDKTGALTLSREGTHDQVQVDAEYAAQHVDLGYAVTVHGSQGRTVDHAHLLINDTTGRDQPVRGAHARPR</sequence>
<reference evidence="2" key="1">
    <citation type="journal article" date="2019" name="Int. J. Syst. Evol. Microbiol.">
        <title>The Global Catalogue of Microorganisms (GCM) 10K type strain sequencing project: providing services to taxonomists for standard genome sequencing and annotation.</title>
        <authorList>
            <consortium name="The Broad Institute Genomics Platform"/>
            <consortium name="The Broad Institute Genome Sequencing Center for Infectious Disease"/>
            <person name="Wu L."/>
            <person name="Ma J."/>
        </authorList>
    </citation>
    <scope>NUCLEOTIDE SEQUENCE [LARGE SCALE GENOMIC DNA]</scope>
    <source>
        <strain evidence="2">NBRC 112299</strain>
    </source>
</reference>
<dbReference type="SUPFAM" id="SSF52540">
    <property type="entry name" value="P-loop containing nucleoside triphosphate hydrolases"/>
    <property type="match status" value="1"/>
</dbReference>
<evidence type="ECO:0000313" key="1">
    <source>
        <dbReference type="EMBL" id="GMA37911.1"/>
    </source>
</evidence>
<accession>A0ABQ6IKE8</accession>
<proteinExistence type="predicted"/>
<dbReference type="InterPro" id="IPR027417">
    <property type="entry name" value="P-loop_NTPase"/>
</dbReference>
<protein>
    <submittedName>
        <fullName evidence="1">Uncharacterized protein</fullName>
    </submittedName>
</protein>
<evidence type="ECO:0000313" key="2">
    <source>
        <dbReference type="Proteomes" id="UP001157125"/>
    </source>
</evidence>
<organism evidence="1 2">
    <name type="scientific">Demequina litorisediminis</name>
    <dbReference type="NCBI Taxonomy" id="1849022"/>
    <lineage>
        <taxon>Bacteria</taxon>
        <taxon>Bacillati</taxon>
        <taxon>Actinomycetota</taxon>
        <taxon>Actinomycetes</taxon>
        <taxon>Micrococcales</taxon>
        <taxon>Demequinaceae</taxon>
        <taxon>Demequina</taxon>
    </lineage>
</organism>